<name>A0A2P2IPC2_RHIMU</name>
<accession>A0A2P2IPC2</accession>
<sequence>MNPQMKRRIGNAIRGRAGRRRGGGEVIDILMILIQMHLRIPVGGRSERAGRKSQHLILMPVNQMIHALEGKQSAQTKGAGNTIMKRTSKLLAAKDLKLVLVVIIPNDKDSCIEQ</sequence>
<dbReference type="EMBL" id="GGEC01002581">
    <property type="protein sequence ID" value="MBW83064.1"/>
    <property type="molecule type" value="Transcribed_RNA"/>
</dbReference>
<proteinExistence type="predicted"/>
<organism evidence="1">
    <name type="scientific">Rhizophora mucronata</name>
    <name type="common">Asiatic mangrove</name>
    <dbReference type="NCBI Taxonomy" id="61149"/>
    <lineage>
        <taxon>Eukaryota</taxon>
        <taxon>Viridiplantae</taxon>
        <taxon>Streptophyta</taxon>
        <taxon>Embryophyta</taxon>
        <taxon>Tracheophyta</taxon>
        <taxon>Spermatophyta</taxon>
        <taxon>Magnoliopsida</taxon>
        <taxon>eudicotyledons</taxon>
        <taxon>Gunneridae</taxon>
        <taxon>Pentapetalae</taxon>
        <taxon>rosids</taxon>
        <taxon>fabids</taxon>
        <taxon>Malpighiales</taxon>
        <taxon>Rhizophoraceae</taxon>
        <taxon>Rhizophora</taxon>
    </lineage>
</organism>
<reference evidence="1" key="1">
    <citation type="submission" date="2018-02" db="EMBL/GenBank/DDBJ databases">
        <title>Rhizophora mucronata_Transcriptome.</title>
        <authorList>
            <person name="Meera S.P."/>
            <person name="Sreeshan A."/>
            <person name="Augustine A."/>
        </authorList>
    </citation>
    <scope>NUCLEOTIDE SEQUENCE</scope>
    <source>
        <tissue evidence="1">Leaf</tissue>
    </source>
</reference>
<protein>
    <submittedName>
        <fullName evidence="1">Uncharacterized protein</fullName>
    </submittedName>
</protein>
<evidence type="ECO:0000313" key="1">
    <source>
        <dbReference type="EMBL" id="MBW83064.1"/>
    </source>
</evidence>
<dbReference type="AlphaFoldDB" id="A0A2P2IPC2"/>